<feature type="coiled-coil region" evidence="3">
    <location>
        <begin position="52"/>
        <end position="79"/>
    </location>
</feature>
<sequence length="325" mass="35334">MKLNSPSRIHMGLIDLNGELGRVDGGVGVALDYPNFQIEGKESSEIEIDFRIEIDEKDKENLESRIKNAAKNVLDIIGESGISLKVNDAILSHSGLGSGTQVSLSTGKITSLVYGIDLNAETLAKITGRGGTSGIGVAAFETGGFIVDGGHTFGEGKDKIDFRPSSASKDVKPSPVLFRHDFDWDIVLTIPKGEQVCGDREVDIFRKFCPVPTEDVQKICRLVLMKMMPAVIEKDFDSFGKVVNELQNLGFKRAEVGLQKESLKGLLSKLQEVSYSGISSFGPTIYSLGDKDTITEISNEFFDKFGIEGEIISTKANNSGYEIIK</sequence>
<dbReference type="NCBIfam" id="NF040726">
    <property type="entry name" value="BetaRFA-P_synth"/>
    <property type="match status" value="1"/>
</dbReference>
<evidence type="ECO:0000259" key="4">
    <source>
        <dbReference type="Pfam" id="PF00288"/>
    </source>
</evidence>
<dbReference type="GeneID" id="10981712"/>
<dbReference type="InterPro" id="IPR006204">
    <property type="entry name" value="GHMP_kinase_N_dom"/>
</dbReference>
<dbReference type="RefSeq" id="WP_013998718.1">
    <property type="nucleotide sequence ID" value="NZ_AP011526.1"/>
</dbReference>
<comment type="subunit">
    <text evidence="2">Homodimer.</text>
</comment>
<keyword evidence="1 2" id="KW-0808">Transferase</keyword>
<dbReference type="AlphaFoldDB" id="A0A2Z5PEH0"/>
<dbReference type="GeneID" id="41278701"/>
<dbReference type="InterPro" id="IPR004422">
    <property type="entry name" value="RFAP_synthase"/>
</dbReference>
<dbReference type="InterPro" id="IPR013750">
    <property type="entry name" value="GHMP_kinase_C_dom"/>
</dbReference>
<dbReference type="InterPro" id="IPR053442">
    <property type="entry name" value="Beta-RFA-P_synthase"/>
</dbReference>
<feature type="domain" description="GHMP kinase N-terminal" evidence="4">
    <location>
        <begin position="66"/>
        <end position="144"/>
    </location>
</feature>
<keyword evidence="3" id="KW-0175">Coiled coil</keyword>
<comment type="similarity">
    <text evidence="2">Belongs to the beta-RFA-P synthase family.</text>
</comment>
<evidence type="ECO:0000259" key="5">
    <source>
        <dbReference type="Pfam" id="PF08544"/>
    </source>
</evidence>
<dbReference type="InterPro" id="IPR020568">
    <property type="entry name" value="Ribosomal_Su5_D2-typ_SF"/>
</dbReference>
<comment type="function">
    <text evidence="2">Catalyzes the condensation of 4-aminobenzoate (pABA) with 5-phospho-alpha-D-ribose 1-diphosphate (PRPP) to produce beta-ribofuranosylaminobenzene 5'-phosphate (beta-RFA-P).</text>
</comment>
<evidence type="ECO:0000256" key="2">
    <source>
        <dbReference type="PIRNR" id="PIRNR004884"/>
    </source>
</evidence>
<reference evidence="6 7" key="1">
    <citation type="submission" date="2009-06" db="EMBL/GenBank/DDBJ databases">
        <title>Molecular Evidence for Microbiologically Influenced Corrosion from genome of Methanogen.</title>
        <authorList>
            <person name="Ito N."/>
            <person name="Tsurumaru H."/>
            <person name="Shimizu A."/>
            <person name="Harada T."/>
            <person name="Hosoyama A."/>
            <person name="Horikawa H."/>
            <person name="Wakai S."/>
            <person name="Sasaki K."/>
            <person name="Nishijima K."/>
            <person name="Ataku H."/>
            <person name="Yamazaki J."/>
            <person name="Mise M."/>
            <person name="Yamazaki S."/>
            <person name="Tanikawa S."/>
            <person name="Harayama S."/>
            <person name="Fujita N."/>
        </authorList>
    </citation>
    <scope>NUCLEOTIDE SEQUENCE [LARGE SCALE GENOMIC DNA]</scope>
    <source>
        <strain evidence="7">KA1 ( NBRC 102054)</strain>
    </source>
</reference>
<dbReference type="Gene3D" id="3.30.230.10">
    <property type="match status" value="1"/>
</dbReference>
<dbReference type="EMBL" id="AP011526">
    <property type="protein sequence ID" value="BAP60403.1"/>
    <property type="molecule type" value="Genomic_DNA"/>
</dbReference>
<name>A0A2Z5PEH0_METMI</name>
<protein>
    <recommendedName>
        <fullName evidence="2">Beta-ribofuranosylaminobenzene 5'-phosphate synthase</fullName>
        <shortName evidence="2">Beta-RFA-P synthase</shortName>
        <ecNumber evidence="2">2.4.2.54</ecNumber>
    </recommendedName>
</protein>
<dbReference type="GO" id="GO:0043793">
    <property type="term" value="F:beta-ribofuranosylaminobenzene 5'-phosphate synthase activity"/>
    <property type="evidence" value="ECO:0007669"/>
    <property type="project" value="UniProtKB-EC"/>
</dbReference>
<evidence type="ECO:0000313" key="7">
    <source>
        <dbReference type="Proteomes" id="UP000264208"/>
    </source>
</evidence>
<dbReference type="PANTHER" id="PTHR20861">
    <property type="entry name" value="HOMOSERINE/4-DIPHOSPHOCYTIDYL-2-C-METHYL-D-ERYTHRITOL KINASE"/>
    <property type="match status" value="1"/>
</dbReference>
<comment type="catalytic activity">
    <reaction evidence="2">
        <text>5-phospho-alpha-D-ribose 1-diphosphate + 4-hydroxybenzoate + H(+) = 4-(beta-D-ribofuranosyl)phenol 5'-phosphate + CO2 + diphosphate</text>
        <dbReference type="Rhea" id="RHEA:48556"/>
        <dbReference type="ChEBI" id="CHEBI:15378"/>
        <dbReference type="ChEBI" id="CHEBI:16526"/>
        <dbReference type="ChEBI" id="CHEBI:17879"/>
        <dbReference type="ChEBI" id="CHEBI:33019"/>
        <dbReference type="ChEBI" id="CHEBI:58017"/>
        <dbReference type="ChEBI" id="CHEBI:82767"/>
        <dbReference type="EC" id="2.4.2.54"/>
    </reaction>
</comment>
<dbReference type="InterPro" id="IPR014721">
    <property type="entry name" value="Ribsml_uS5_D2-typ_fold_subgr"/>
</dbReference>
<comment type="pathway">
    <text evidence="2">Cofactor biosynthesis; 5,6,7,8-tetrahydromethanopterin biosynthesis.</text>
</comment>
<keyword evidence="2" id="KW-0328">Glycosyltransferase</keyword>
<dbReference type="UniPathway" id="UPA00065"/>
<dbReference type="PIRSF" id="PIRSF004884">
    <property type="entry name" value="Sugar_kin_arch"/>
    <property type="match status" value="1"/>
</dbReference>
<accession>A0A2Z5PEH0</accession>
<gene>
    <name evidence="6" type="ORF">MMKA1_02860</name>
</gene>
<organism evidence="6 7">
    <name type="scientific">Methanococcus maripaludis KA1</name>
    <dbReference type="NCBI Taxonomy" id="637914"/>
    <lineage>
        <taxon>Archaea</taxon>
        <taxon>Methanobacteriati</taxon>
        <taxon>Methanobacteriota</taxon>
        <taxon>Methanomada group</taxon>
        <taxon>Methanococci</taxon>
        <taxon>Methanococcales</taxon>
        <taxon>Methanococcaceae</taxon>
        <taxon>Methanococcus</taxon>
    </lineage>
</organism>
<dbReference type="GO" id="GO:0005524">
    <property type="term" value="F:ATP binding"/>
    <property type="evidence" value="ECO:0007669"/>
    <property type="project" value="UniProtKB-UniRule"/>
</dbReference>
<dbReference type="Pfam" id="PF08544">
    <property type="entry name" value="GHMP_kinases_C"/>
    <property type="match status" value="1"/>
</dbReference>
<proteinExistence type="inferred from homology"/>
<dbReference type="PANTHER" id="PTHR20861:SF6">
    <property type="entry name" value="BETA-RIBOFURANOSYLPHENOL 5'-PHOSPHATE SYNTHASE"/>
    <property type="match status" value="1"/>
</dbReference>
<dbReference type="KEGG" id="mmak:MMKA1_02860"/>
<evidence type="ECO:0000313" key="6">
    <source>
        <dbReference type="EMBL" id="BAP60403.1"/>
    </source>
</evidence>
<evidence type="ECO:0000256" key="3">
    <source>
        <dbReference type="SAM" id="Coils"/>
    </source>
</evidence>
<dbReference type="NCBIfam" id="TIGR00144">
    <property type="entry name" value="beta_RFAP_syn"/>
    <property type="match status" value="1"/>
</dbReference>
<feature type="domain" description="GHMP kinase C-terminal" evidence="5">
    <location>
        <begin position="227"/>
        <end position="301"/>
    </location>
</feature>
<dbReference type="Proteomes" id="UP000264208">
    <property type="component" value="Chromosome"/>
</dbReference>
<dbReference type="EC" id="2.4.2.54" evidence="2"/>
<dbReference type="Pfam" id="PF00288">
    <property type="entry name" value="GHMP_kinases_N"/>
    <property type="match status" value="1"/>
</dbReference>
<dbReference type="SUPFAM" id="SSF54211">
    <property type="entry name" value="Ribosomal protein S5 domain 2-like"/>
    <property type="match status" value="1"/>
</dbReference>
<evidence type="ECO:0000256" key="1">
    <source>
        <dbReference type="ARBA" id="ARBA00022679"/>
    </source>
</evidence>